<gene>
    <name evidence="2" type="ordered locus">GLX_16410</name>
</gene>
<feature type="signal peptide" evidence="1">
    <location>
        <begin position="1"/>
        <end position="32"/>
    </location>
</feature>
<dbReference type="HOGENOM" id="CLU_1747226_0_0_5"/>
<reference evidence="3" key="1">
    <citation type="journal article" date="2011" name="J. Bacteriol.">
        <title>Complete genome sequence of NBRC 3288, a unique cellulose-nonproducing strain of Gluconacetobacter xylinus isolated from vinegar.</title>
        <authorList>
            <person name="Ogino H."/>
            <person name="Azuma Y."/>
            <person name="Hosoyama A."/>
            <person name="Nakazawa H."/>
            <person name="Matsutani M."/>
            <person name="Hasegawa A."/>
            <person name="Otsuyama K."/>
            <person name="Matsushita K."/>
            <person name="Fujita N."/>
            <person name="Shirai M."/>
        </authorList>
    </citation>
    <scope>NUCLEOTIDE SEQUENCE [LARGE SCALE GENOMIC DNA]</scope>
    <source>
        <strain evidence="3">NBRC 3288 / BCRC 11682 / LMG 1693</strain>
    </source>
</reference>
<keyword evidence="1" id="KW-0732">Signal</keyword>
<evidence type="ECO:0000313" key="2">
    <source>
        <dbReference type="EMBL" id="BAK84053.1"/>
    </source>
</evidence>
<accession>G2I7F6</accession>
<proteinExistence type="predicted"/>
<sequence>MQGRMNMVSFSRVLSASAFATVLATAPLAAHAAEVSPPTGAGVANQVEQIAPGSLSADTVFSAVESAKPADLGGIMNYCIQSNYLTASEAWPVLAAFNKKTNDVPSNQKGNMSYADGSTGLLKVGGKEPISLENASTDIRKQACAKVEARAKSLL</sequence>
<dbReference type="EMBL" id="AP012159">
    <property type="protein sequence ID" value="BAK84053.1"/>
    <property type="molecule type" value="Genomic_DNA"/>
</dbReference>
<dbReference type="InterPro" id="IPR019637">
    <property type="entry name" value="DUF2501"/>
</dbReference>
<evidence type="ECO:0000313" key="3">
    <source>
        <dbReference type="Proteomes" id="UP000009044"/>
    </source>
</evidence>
<dbReference type="AlphaFoldDB" id="G2I7F6"/>
<organism evidence="2 3">
    <name type="scientific">Komagataeibacter medellinensis (strain NBRC 3288 / BCRC 11682 / LMG 1693 / Kondo 51)</name>
    <name type="common">Gluconacetobacter medellinensis</name>
    <dbReference type="NCBI Taxonomy" id="634177"/>
    <lineage>
        <taxon>Bacteria</taxon>
        <taxon>Pseudomonadati</taxon>
        <taxon>Pseudomonadota</taxon>
        <taxon>Alphaproteobacteria</taxon>
        <taxon>Acetobacterales</taxon>
        <taxon>Acetobacteraceae</taxon>
        <taxon>Komagataeibacter</taxon>
    </lineage>
</organism>
<evidence type="ECO:0000256" key="1">
    <source>
        <dbReference type="SAM" id="SignalP"/>
    </source>
</evidence>
<dbReference type="PATRIC" id="fig|634177.7.peg.1872"/>
<dbReference type="Pfam" id="PF10696">
    <property type="entry name" value="DUF2501"/>
    <property type="match status" value="1"/>
</dbReference>
<feature type="chain" id="PRO_5003430677" evidence="1">
    <location>
        <begin position="33"/>
        <end position="155"/>
    </location>
</feature>
<name>G2I7F6_KOMMN</name>
<dbReference type="Proteomes" id="UP000009044">
    <property type="component" value="Chromosome"/>
</dbReference>
<dbReference type="KEGG" id="gxy:GLX_16410"/>
<protein>
    <submittedName>
        <fullName evidence="2">Alcohol dehydrogenase small subunit</fullName>
    </submittedName>
</protein>